<gene>
    <name evidence="1" type="ORF">T190115A13A_260016</name>
</gene>
<dbReference type="EMBL" id="CAXJRC010000018">
    <property type="protein sequence ID" value="CAL2106625.1"/>
    <property type="molecule type" value="Genomic_DNA"/>
</dbReference>
<organism evidence="1 2">
    <name type="scientific">Tenacibaculum vairaonense</name>
    <dbReference type="NCBI Taxonomy" id="3137860"/>
    <lineage>
        <taxon>Bacteria</taxon>
        <taxon>Pseudomonadati</taxon>
        <taxon>Bacteroidota</taxon>
        <taxon>Flavobacteriia</taxon>
        <taxon>Flavobacteriales</taxon>
        <taxon>Flavobacteriaceae</taxon>
        <taxon>Tenacibaculum</taxon>
    </lineage>
</organism>
<reference evidence="1 2" key="1">
    <citation type="submission" date="2024-05" db="EMBL/GenBank/DDBJ databases">
        <authorList>
            <person name="Duchaud E."/>
        </authorList>
    </citation>
    <scope>NUCLEOTIDE SEQUENCE [LARGE SCALE GENOMIC DNA]</scope>
    <source>
        <strain evidence="1">Ena-SAMPLE-TAB-13-05-2024-13:56:06:370-140305</strain>
    </source>
</reference>
<accession>A0ABP1F8B1</accession>
<dbReference type="RefSeq" id="WP_348702956.1">
    <property type="nucleotide sequence ID" value="NZ_CAXIYA010000009.1"/>
</dbReference>
<evidence type="ECO:0000313" key="1">
    <source>
        <dbReference type="EMBL" id="CAL2106625.1"/>
    </source>
</evidence>
<sequence>MPKYYVQNFTYDGPGDSLCYGEMGAHNHDQSNQFTIDVKAYLTSQGATHIREGHFQSNQNKPANGKLFKWKDNKWVKA</sequence>
<name>A0ABP1F8B1_9FLAO</name>
<proteinExistence type="predicted"/>
<comment type="caution">
    <text evidence="1">The sequence shown here is derived from an EMBL/GenBank/DDBJ whole genome shotgun (WGS) entry which is preliminary data.</text>
</comment>
<evidence type="ECO:0000313" key="2">
    <source>
        <dbReference type="Proteomes" id="UP001497602"/>
    </source>
</evidence>
<protein>
    <submittedName>
        <fullName evidence="1">Uncharacterized protein</fullName>
    </submittedName>
</protein>
<keyword evidence="2" id="KW-1185">Reference proteome</keyword>
<dbReference type="Proteomes" id="UP001497602">
    <property type="component" value="Unassembled WGS sequence"/>
</dbReference>